<feature type="region of interest" description="Disordered" evidence="1">
    <location>
        <begin position="1"/>
        <end position="23"/>
    </location>
</feature>
<dbReference type="AlphaFoldDB" id="A0A183FKC1"/>
<evidence type="ECO:0000313" key="3">
    <source>
        <dbReference type="Proteomes" id="UP000050761"/>
    </source>
</evidence>
<sequence length="140" mass="15269">MPPTDQGEIDASQTSYGNRDSEDVSKNCANVVRCAKSIAYSPTSVSSAWLAPTLSASVNSLMSLIAQQIASTVRRQTVSVNRHDADQQTNGKIQHFWLSYGFKALTATAPDKPIRSGPRSAYQKLRCANLQKVDRLSQIP</sequence>
<name>A0A183FKC1_HELPZ</name>
<keyword evidence="3" id="KW-1185">Reference proteome</keyword>
<accession>A0A3P7XG53</accession>
<dbReference type="WBParaSite" id="HPBE_0000757401-mRNA-1">
    <property type="protein sequence ID" value="HPBE_0000757401-mRNA-1"/>
    <property type="gene ID" value="HPBE_0000757401"/>
</dbReference>
<organism evidence="3 4">
    <name type="scientific">Heligmosomoides polygyrus</name>
    <name type="common">Parasitic roundworm</name>
    <dbReference type="NCBI Taxonomy" id="6339"/>
    <lineage>
        <taxon>Eukaryota</taxon>
        <taxon>Metazoa</taxon>
        <taxon>Ecdysozoa</taxon>
        <taxon>Nematoda</taxon>
        <taxon>Chromadorea</taxon>
        <taxon>Rhabditida</taxon>
        <taxon>Rhabditina</taxon>
        <taxon>Rhabditomorpha</taxon>
        <taxon>Strongyloidea</taxon>
        <taxon>Heligmosomidae</taxon>
        <taxon>Heligmosomoides</taxon>
    </lineage>
</organism>
<evidence type="ECO:0000313" key="2">
    <source>
        <dbReference type="EMBL" id="VDO72816.1"/>
    </source>
</evidence>
<dbReference type="EMBL" id="UZAH01025924">
    <property type="protein sequence ID" value="VDO72816.1"/>
    <property type="molecule type" value="Genomic_DNA"/>
</dbReference>
<gene>
    <name evidence="2" type="ORF">HPBE_LOCUS7575</name>
</gene>
<reference evidence="4" key="2">
    <citation type="submission" date="2019-09" db="UniProtKB">
        <authorList>
            <consortium name="WormBaseParasite"/>
        </authorList>
    </citation>
    <scope>IDENTIFICATION</scope>
</reference>
<proteinExistence type="predicted"/>
<dbReference type="Proteomes" id="UP000050761">
    <property type="component" value="Unassembled WGS sequence"/>
</dbReference>
<evidence type="ECO:0000313" key="4">
    <source>
        <dbReference type="WBParaSite" id="HPBE_0000757401-mRNA-1"/>
    </source>
</evidence>
<accession>A0A183FKC1</accession>
<evidence type="ECO:0000256" key="1">
    <source>
        <dbReference type="SAM" id="MobiDB-lite"/>
    </source>
</evidence>
<protein>
    <submittedName>
        <fullName evidence="4">Acetyltransferase</fullName>
    </submittedName>
</protein>
<reference evidence="2 3" key="1">
    <citation type="submission" date="2018-11" db="EMBL/GenBank/DDBJ databases">
        <authorList>
            <consortium name="Pathogen Informatics"/>
        </authorList>
    </citation>
    <scope>NUCLEOTIDE SEQUENCE [LARGE SCALE GENOMIC DNA]</scope>
</reference>